<evidence type="ECO:0000256" key="2">
    <source>
        <dbReference type="ARBA" id="ARBA00022771"/>
    </source>
</evidence>
<dbReference type="PANTHER" id="PTHR47577:SF2">
    <property type="entry name" value="THAP DOMAIN CONTAINING 9"/>
    <property type="match status" value="1"/>
</dbReference>
<proteinExistence type="predicted"/>
<evidence type="ECO:0000313" key="8">
    <source>
        <dbReference type="EMBL" id="EFA01749.1"/>
    </source>
</evidence>
<dbReference type="eggNOG" id="ENOG502S6P4">
    <property type="taxonomic scope" value="Eukaryota"/>
</dbReference>
<dbReference type="SUPFAM" id="SSF57716">
    <property type="entry name" value="Glucocorticoid receptor-like (DNA-binding domain)"/>
    <property type="match status" value="1"/>
</dbReference>
<evidence type="ECO:0000256" key="3">
    <source>
        <dbReference type="ARBA" id="ARBA00022833"/>
    </source>
</evidence>
<name>D2A039_TRICA</name>
<dbReference type="GO" id="GO:0008270">
    <property type="term" value="F:zinc ion binding"/>
    <property type="evidence" value="ECO:0007669"/>
    <property type="project" value="UniProtKB-KW"/>
</dbReference>
<dbReference type="AlphaFoldDB" id="D2A039"/>
<reference evidence="8 9" key="2">
    <citation type="journal article" date="2010" name="Nucleic Acids Res.">
        <title>BeetleBase in 2010: revisions to provide comprehensive genomic information for Tribolium castaneum.</title>
        <authorList>
            <person name="Kim H.S."/>
            <person name="Murphy T."/>
            <person name="Xia J."/>
            <person name="Caragea D."/>
            <person name="Park Y."/>
            <person name="Beeman R.W."/>
            <person name="Lorenzen M.D."/>
            <person name="Butcher S."/>
            <person name="Manak J.R."/>
            <person name="Brown S.J."/>
        </authorList>
    </citation>
    <scope>GENOME REANNOTATION</scope>
    <source>
        <strain evidence="8 9">Georgia GA2</strain>
    </source>
</reference>
<dbReference type="STRING" id="7070.D2A039"/>
<keyword evidence="6" id="KW-0175">Coiled coil</keyword>
<dbReference type="GO" id="GO:0003677">
    <property type="term" value="F:DNA binding"/>
    <property type="evidence" value="ECO:0007669"/>
    <property type="project" value="UniProtKB-UniRule"/>
</dbReference>
<gene>
    <name evidence="8" type="primary">GLEAN_07347</name>
    <name evidence="8" type="ORF">TcasGA2_TC007347</name>
</gene>
<keyword evidence="2 5" id="KW-0863">Zinc-finger</keyword>
<dbReference type="Pfam" id="PF05485">
    <property type="entry name" value="THAP"/>
    <property type="match status" value="1"/>
</dbReference>
<dbReference type="SMART" id="SM00692">
    <property type="entry name" value="DM3"/>
    <property type="match status" value="1"/>
</dbReference>
<dbReference type="InterPro" id="IPR021896">
    <property type="entry name" value="THAP9-like_HTH"/>
</dbReference>
<dbReference type="InterPro" id="IPR006612">
    <property type="entry name" value="THAP_Znf"/>
</dbReference>
<evidence type="ECO:0000313" key="9">
    <source>
        <dbReference type="Proteomes" id="UP000007266"/>
    </source>
</evidence>
<dbReference type="PROSITE" id="PS50950">
    <property type="entry name" value="ZF_THAP"/>
    <property type="match status" value="1"/>
</dbReference>
<keyword evidence="4 5" id="KW-0238">DNA-binding</keyword>
<feature type="domain" description="THAP-type" evidence="7">
    <location>
        <begin position="1"/>
        <end position="86"/>
    </location>
</feature>
<dbReference type="InterPro" id="IPR048366">
    <property type="entry name" value="TNP-like_GBD"/>
</dbReference>
<organism evidence="8 9">
    <name type="scientific">Tribolium castaneum</name>
    <name type="common">Red flour beetle</name>
    <dbReference type="NCBI Taxonomy" id="7070"/>
    <lineage>
        <taxon>Eukaryota</taxon>
        <taxon>Metazoa</taxon>
        <taxon>Ecdysozoa</taxon>
        <taxon>Arthropoda</taxon>
        <taxon>Hexapoda</taxon>
        <taxon>Insecta</taxon>
        <taxon>Pterygota</taxon>
        <taxon>Neoptera</taxon>
        <taxon>Endopterygota</taxon>
        <taxon>Coleoptera</taxon>
        <taxon>Polyphaga</taxon>
        <taxon>Cucujiformia</taxon>
        <taxon>Tenebrionidae</taxon>
        <taxon>Tenebrionidae incertae sedis</taxon>
        <taxon>Tribolium</taxon>
    </lineage>
</organism>
<evidence type="ECO:0000256" key="6">
    <source>
        <dbReference type="SAM" id="Coils"/>
    </source>
</evidence>
<sequence length="906" mass="104246">MAGYRKYSCKYPGCTSGYVPNKGHANKHFFTFPKNPKLHELWRNACKIEDPVSSKFWRLCEDHFESRDFVNERKDKLNPHVVPKPCVMAPQEEFVEVSQTNLSVTEDNFVENSINHPSCICNLPSTSNARCFAHGLPLFTNSEVIIGNNTVQQDHNYCQGNNAITGRCKKFAFLNEGDKNGILNKMRLSRADLTSREKQMYHIHRNVTSRLSKLQKLLQQERSKVNTLQDLYNSGKFEFIDENLNSVTKEFINSQLRNATKPPSGRRWSEQDKAFALSVYKRSPRLYKYLQTYFQLPSSRTLKAILSKIPFGPGINEAILGHLQGEVIKMKSQNRFCTLIIDEISLSHGFHYEAHQQLISGFEDLGSLGRTNKAANHALVFMVRGIRKQWKQVVAYYFTAHTVSADNLKVLIKEIIGRLQEIGLEVVATVCDQGPTNQKALSQLCAERHPRQGSYYFFVNNRPIVTIFDVPHLLKNTRNSLLRCKLQFEPHKCAKFEHIEAVFNLDQQKQFKSLPKLKKEYFNFKDSYVKMKVKVAAAQLSSSVASAIETFSVFTDKLPADAIFTAEFVKKIDDLFDSLNGSRVFPTDSKKYRCALTDESPHLAFWSKLLTEMGHWKLIDLKNGTDCTNQFSFVKGWQTTIRSIIFLWNHLKNIDGFDFLNLRGLNQDPLENLFCSIRQHGVANTNPTCHQFTAALKTVVVNNLVSPKGCGNCEDDECTPLENLGRLLNFSGNEEREQESHPEISVDFSTLQQPDLCCEDSQGLAYVAGYVLKEIEVPDCENCQNKLYSEEPTEHHLLVSFKEFDDNQRRLKYASEHVMWLVQNIHDCLYSFLDTYAHHAMLEDRFKEIYKSQFDFGPAYCMTHDCDNLILNRCTTFLIYKYTRDKQKAKSVTTGHIEKMKKFRRL</sequence>
<evidence type="ECO:0000256" key="1">
    <source>
        <dbReference type="ARBA" id="ARBA00022723"/>
    </source>
</evidence>
<dbReference type="OMA" id="ECTPLEN"/>
<dbReference type="InterPro" id="IPR048365">
    <property type="entry name" value="TNP-like_RNaseH_N"/>
</dbReference>
<dbReference type="Pfam" id="PF21787">
    <property type="entry name" value="TNP-like_RNaseH_N"/>
    <property type="match status" value="1"/>
</dbReference>
<accession>D2A039</accession>
<dbReference type="Pfam" id="PF21788">
    <property type="entry name" value="TNP-like_GBD"/>
    <property type="match status" value="1"/>
</dbReference>
<feature type="coiled-coil region" evidence="6">
    <location>
        <begin position="204"/>
        <end position="231"/>
    </location>
</feature>
<dbReference type="SMART" id="SM00980">
    <property type="entry name" value="THAP"/>
    <property type="match status" value="1"/>
</dbReference>
<dbReference type="PhylomeDB" id="D2A039"/>
<keyword evidence="9" id="KW-1185">Reference proteome</keyword>
<protein>
    <recommendedName>
        <fullName evidence="7">THAP-type domain-containing protein</fullName>
    </recommendedName>
</protein>
<dbReference type="Pfam" id="PF12017">
    <property type="entry name" value="Tnp_P_element"/>
    <property type="match status" value="1"/>
</dbReference>
<evidence type="ECO:0000256" key="4">
    <source>
        <dbReference type="ARBA" id="ARBA00023125"/>
    </source>
</evidence>
<dbReference type="Proteomes" id="UP000007266">
    <property type="component" value="Linkage group 4"/>
</dbReference>
<evidence type="ECO:0000259" key="7">
    <source>
        <dbReference type="PROSITE" id="PS50950"/>
    </source>
</evidence>
<evidence type="ECO:0000256" key="5">
    <source>
        <dbReference type="PROSITE-ProRule" id="PRU00309"/>
    </source>
</evidence>
<dbReference type="Pfam" id="PF21789">
    <property type="entry name" value="TNP-like_RNaseH_C"/>
    <property type="match status" value="1"/>
</dbReference>
<dbReference type="HOGENOM" id="CLU_006886_1_1_1"/>
<dbReference type="InterPro" id="IPR048367">
    <property type="entry name" value="TNP-like_RNaseH_C"/>
</dbReference>
<dbReference type="OrthoDB" id="6768659at2759"/>
<dbReference type="InParanoid" id="D2A039"/>
<dbReference type="EMBL" id="KQ971338">
    <property type="protein sequence ID" value="EFA01749.1"/>
    <property type="molecule type" value="Genomic_DNA"/>
</dbReference>
<keyword evidence="1" id="KW-0479">Metal-binding</keyword>
<dbReference type="PANTHER" id="PTHR47577">
    <property type="entry name" value="THAP DOMAIN-CONTAINING PROTEIN 6"/>
    <property type="match status" value="1"/>
</dbReference>
<dbReference type="KEGG" id="tca:107397717"/>
<keyword evidence="3" id="KW-0862">Zinc</keyword>
<reference evidence="8 9" key="1">
    <citation type="journal article" date="2008" name="Nature">
        <title>The genome of the model beetle and pest Tribolium castaneum.</title>
        <authorList>
            <consortium name="Tribolium Genome Sequencing Consortium"/>
            <person name="Richards S."/>
            <person name="Gibbs R.A."/>
            <person name="Weinstock G.M."/>
            <person name="Brown S.J."/>
            <person name="Denell R."/>
            <person name="Beeman R.W."/>
            <person name="Gibbs R."/>
            <person name="Beeman R.W."/>
            <person name="Brown S.J."/>
            <person name="Bucher G."/>
            <person name="Friedrich M."/>
            <person name="Grimmelikhuijzen C.J."/>
            <person name="Klingler M."/>
            <person name="Lorenzen M."/>
            <person name="Richards S."/>
            <person name="Roth S."/>
            <person name="Schroder R."/>
            <person name="Tautz D."/>
            <person name="Zdobnov E.M."/>
            <person name="Muzny D."/>
            <person name="Gibbs R.A."/>
            <person name="Weinstock G.M."/>
            <person name="Attaway T."/>
            <person name="Bell S."/>
            <person name="Buhay C.J."/>
            <person name="Chandrabose M.N."/>
            <person name="Chavez D."/>
            <person name="Clerk-Blankenburg K.P."/>
            <person name="Cree A."/>
            <person name="Dao M."/>
            <person name="Davis C."/>
            <person name="Chacko J."/>
            <person name="Dinh H."/>
            <person name="Dugan-Rocha S."/>
            <person name="Fowler G."/>
            <person name="Garner T.T."/>
            <person name="Garnes J."/>
            <person name="Gnirke A."/>
            <person name="Hawes A."/>
            <person name="Hernandez J."/>
            <person name="Hines S."/>
            <person name="Holder M."/>
            <person name="Hume J."/>
            <person name="Jhangiani S.N."/>
            <person name="Joshi V."/>
            <person name="Khan Z.M."/>
            <person name="Jackson L."/>
            <person name="Kovar C."/>
            <person name="Kowis A."/>
            <person name="Lee S."/>
            <person name="Lewis L.R."/>
            <person name="Margolis J."/>
            <person name="Morgan M."/>
            <person name="Nazareth L.V."/>
            <person name="Nguyen N."/>
            <person name="Okwuonu G."/>
            <person name="Parker D."/>
            <person name="Richards S."/>
            <person name="Ruiz S.J."/>
            <person name="Santibanez J."/>
            <person name="Savard J."/>
            <person name="Scherer S.E."/>
            <person name="Schneider B."/>
            <person name="Sodergren E."/>
            <person name="Tautz D."/>
            <person name="Vattahil S."/>
            <person name="Villasana D."/>
            <person name="White C.S."/>
            <person name="Wright R."/>
            <person name="Park Y."/>
            <person name="Beeman R.W."/>
            <person name="Lord J."/>
            <person name="Oppert B."/>
            <person name="Lorenzen M."/>
            <person name="Brown S."/>
            <person name="Wang L."/>
            <person name="Savard J."/>
            <person name="Tautz D."/>
            <person name="Richards S."/>
            <person name="Weinstock G."/>
            <person name="Gibbs R.A."/>
            <person name="Liu Y."/>
            <person name="Worley K."/>
            <person name="Weinstock G."/>
            <person name="Elsik C.G."/>
            <person name="Reese J.T."/>
            <person name="Elhaik E."/>
            <person name="Landan G."/>
            <person name="Graur D."/>
            <person name="Arensburger P."/>
            <person name="Atkinson P."/>
            <person name="Beeman R.W."/>
            <person name="Beidler J."/>
            <person name="Brown S.J."/>
            <person name="Demuth J.P."/>
            <person name="Drury D.W."/>
            <person name="Du Y.Z."/>
            <person name="Fujiwara H."/>
            <person name="Lorenzen M."/>
            <person name="Maselli V."/>
            <person name="Osanai M."/>
            <person name="Park Y."/>
            <person name="Robertson H.M."/>
            <person name="Tu Z."/>
            <person name="Wang J.J."/>
            <person name="Wang S."/>
            <person name="Richards S."/>
            <person name="Song H."/>
            <person name="Zhang L."/>
            <person name="Sodergren E."/>
            <person name="Werner D."/>
            <person name="Stanke M."/>
            <person name="Morgenstern B."/>
            <person name="Solovyev V."/>
            <person name="Kosarev P."/>
            <person name="Brown G."/>
            <person name="Chen H.C."/>
            <person name="Ermolaeva O."/>
            <person name="Hlavina W."/>
            <person name="Kapustin Y."/>
            <person name="Kiryutin B."/>
            <person name="Kitts P."/>
            <person name="Maglott D."/>
            <person name="Pruitt K."/>
            <person name="Sapojnikov V."/>
            <person name="Souvorov A."/>
            <person name="Mackey A.J."/>
            <person name="Waterhouse R.M."/>
            <person name="Wyder S."/>
            <person name="Zdobnov E.M."/>
            <person name="Zdobnov E.M."/>
            <person name="Wyder S."/>
            <person name="Kriventseva E.V."/>
            <person name="Kadowaki T."/>
            <person name="Bork P."/>
            <person name="Aranda M."/>
            <person name="Bao R."/>
            <person name="Beermann A."/>
            <person name="Berns N."/>
            <person name="Bolognesi R."/>
            <person name="Bonneton F."/>
            <person name="Bopp D."/>
            <person name="Brown S.J."/>
            <person name="Bucher G."/>
            <person name="Butts T."/>
            <person name="Chaumot A."/>
            <person name="Denell R.E."/>
            <person name="Ferrier D.E."/>
            <person name="Friedrich M."/>
            <person name="Gordon C.M."/>
            <person name="Jindra M."/>
            <person name="Klingler M."/>
            <person name="Lan Q."/>
            <person name="Lattorff H.M."/>
            <person name="Laudet V."/>
            <person name="von Levetsow C."/>
            <person name="Liu Z."/>
            <person name="Lutz R."/>
            <person name="Lynch J.A."/>
            <person name="da Fonseca R.N."/>
            <person name="Posnien N."/>
            <person name="Reuter R."/>
            <person name="Roth S."/>
            <person name="Savard J."/>
            <person name="Schinko J.B."/>
            <person name="Schmitt C."/>
            <person name="Schoppmeier M."/>
            <person name="Schroder R."/>
            <person name="Shippy T.D."/>
            <person name="Simonnet F."/>
            <person name="Marques-Souza H."/>
            <person name="Tautz D."/>
            <person name="Tomoyasu Y."/>
            <person name="Trauner J."/>
            <person name="Van der Zee M."/>
            <person name="Vervoort M."/>
            <person name="Wittkopp N."/>
            <person name="Wimmer E.A."/>
            <person name="Yang X."/>
            <person name="Jones A.K."/>
            <person name="Sattelle D.B."/>
            <person name="Ebert P.R."/>
            <person name="Nelson D."/>
            <person name="Scott J.G."/>
            <person name="Beeman R.W."/>
            <person name="Muthukrishnan S."/>
            <person name="Kramer K.J."/>
            <person name="Arakane Y."/>
            <person name="Beeman R.W."/>
            <person name="Zhu Q."/>
            <person name="Hogenkamp D."/>
            <person name="Dixit R."/>
            <person name="Oppert B."/>
            <person name="Jiang H."/>
            <person name="Zou Z."/>
            <person name="Marshall J."/>
            <person name="Elpidina E."/>
            <person name="Vinokurov K."/>
            <person name="Oppert C."/>
            <person name="Zou Z."/>
            <person name="Evans J."/>
            <person name="Lu Z."/>
            <person name="Zhao P."/>
            <person name="Sumathipala N."/>
            <person name="Altincicek B."/>
            <person name="Vilcinskas A."/>
            <person name="Williams M."/>
            <person name="Hultmark D."/>
            <person name="Hetru C."/>
            <person name="Jiang H."/>
            <person name="Grimmelikhuijzen C.J."/>
            <person name="Hauser F."/>
            <person name="Cazzamali G."/>
            <person name="Williamson M."/>
            <person name="Park Y."/>
            <person name="Li B."/>
            <person name="Tanaka Y."/>
            <person name="Predel R."/>
            <person name="Neupert S."/>
            <person name="Schachtner J."/>
            <person name="Verleyen P."/>
            <person name="Raible F."/>
            <person name="Bork P."/>
            <person name="Friedrich M."/>
            <person name="Walden K.K."/>
            <person name="Robertson H.M."/>
            <person name="Angeli S."/>
            <person name="Foret S."/>
            <person name="Bucher G."/>
            <person name="Schuetz S."/>
            <person name="Maleszka R."/>
            <person name="Wimmer E.A."/>
            <person name="Beeman R.W."/>
            <person name="Lorenzen M."/>
            <person name="Tomoyasu Y."/>
            <person name="Miller S.C."/>
            <person name="Grossmann D."/>
            <person name="Bucher G."/>
        </authorList>
    </citation>
    <scope>NUCLEOTIDE SEQUENCE [LARGE SCALE GENOMIC DNA]</scope>
    <source>
        <strain evidence="8 9">Georgia GA2</strain>
    </source>
</reference>